<feature type="transmembrane region" description="Helical" evidence="10">
    <location>
        <begin position="193"/>
        <end position="208"/>
    </location>
</feature>
<keyword evidence="3" id="KW-0716">Sensory transduction</keyword>
<dbReference type="PANTHER" id="PTHR21137:SF35">
    <property type="entry name" value="ODORANT RECEPTOR 19A-RELATED"/>
    <property type="match status" value="1"/>
</dbReference>
<evidence type="ECO:0000256" key="3">
    <source>
        <dbReference type="ARBA" id="ARBA00022606"/>
    </source>
</evidence>
<evidence type="ECO:0000313" key="11">
    <source>
        <dbReference type="RefSeq" id="XP_028135134.1"/>
    </source>
</evidence>
<dbReference type="InParanoid" id="A0A6P7FGF5"/>
<evidence type="ECO:0000256" key="8">
    <source>
        <dbReference type="ARBA" id="ARBA00023170"/>
    </source>
</evidence>
<feature type="transmembrane region" description="Helical" evidence="10">
    <location>
        <begin position="165"/>
        <end position="186"/>
    </location>
</feature>
<reference evidence="11" key="1">
    <citation type="submission" date="2025-08" db="UniProtKB">
        <authorList>
            <consortium name="RefSeq"/>
        </authorList>
    </citation>
    <scope>IDENTIFICATION</scope>
    <source>
        <tissue evidence="11">Whole insect</tissue>
    </source>
</reference>
<protein>
    <submittedName>
        <fullName evidence="11">Uncharacterized protein LOC114330033</fullName>
    </submittedName>
</protein>
<evidence type="ECO:0000256" key="5">
    <source>
        <dbReference type="ARBA" id="ARBA00022725"/>
    </source>
</evidence>
<keyword evidence="9" id="KW-0807">Transducer</keyword>
<dbReference type="GO" id="GO:0005886">
    <property type="term" value="C:plasma membrane"/>
    <property type="evidence" value="ECO:0007669"/>
    <property type="project" value="UniProtKB-SubCell"/>
</dbReference>
<evidence type="ECO:0000256" key="9">
    <source>
        <dbReference type="ARBA" id="ARBA00023224"/>
    </source>
</evidence>
<evidence type="ECO:0000256" key="10">
    <source>
        <dbReference type="SAM" id="Phobius"/>
    </source>
</evidence>
<evidence type="ECO:0000256" key="7">
    <source>
        <dbReference type="ARBA" id="ARBA00023136"/>
    </source>
</evidence>
<accession>A0A6P7FGF5</accession>
<evidence type="ECO:0000256" key="4">
    <source>
        <dbReference type="ARBA" id="ARBA00022692"/>
    </source>
</evidence>
<dbReference type="PANTHER" id="PTHR21137">
    <property type="entry name" value="ODORANT RECEPTOR"/>
    <property type="match status" value="1"/>
</dbReference>
<proteinExistence type="predicted"/>
<dbReference type="RefSeq" id="XP_028135134.1">
    <property type="nucleotide sequence ID" value="XM_028279333.1"/>
</dbReference>
<dbReference type="GO" id="GO:0005549">
    <property type="term" value="F:odorant binding"/>
    <property type="evidence" value="ECO:0007669"/>
    <property type="project" value="InterPro"/>
</dbReference>
<gene>
    <name evidence="11" type="primary">LOC114330033</name>
</gene>
<feature type="transmembrane region" description="Helical" evidence="10">
    <location>
        <begin position="228"/>
        <end position="245"/>
    </location>
</feature>
<evidence type="ECO:0000256" key="2">
    <source>
        <dbReference type="ARBA" id="ARBA00022475"/>
    </source>
</evidence>
<dbReference type="InterPro" id="IPR004117">
    <property type="entry name" value="7tm6_olfct_rcpt"/>
</dbReference>
<keyword evidence="4 10" id="KW-0812">Transmembrane</keyword>
<keyword evidence="5" id="KW-0552">Olfaction</keyword>
<dbReference type="AlphaFoldDB" id="A0A6P7FGF5"/>
<evidence type="ECO:0000256" key="1">
    <source>
        <dbReference type="ARBA" id="ARBA00004651"/>
    </source>
</evidence>
<comment type="subcellular location">
    <subcellularLocation>
        <location evidence="1">Cell membrane</location>
        <topology evidence="1">Multi-pass membrane protein</topology>
    </subcellularLocation>
</comment>
<organism evidence="11">
    <name type="scientific">Diabrotica virgifera virgifera</name>
    <name type="common">western corn rootworm</name>
    <dbReference type="NCBI Taxonomy" id="50390"/>
    <lineage>
        <taxon>Eukaryota</taxon>
        <taxon>Metazoa</taxon>
        <taxon>Ecdysozoa</taxon>
        <taxon>Arthropoda</taxon>
        <taxon>Hexapoda</taxon>
        <taxon>Insecta</taxon>
        <taxon>Pterygota</taxon>
        <taxon>Neoptera</taxon>
        <taxon>Endopterygota</taxon>
        <taxon>Coleoptera</taxon>
        <taxon>Polyphaga</taxon>
        <taxon>Cucujiformia</taxon>
        <taxon>Chrysomeloidea</taxon>
        <taxon>Chrysomelidae</taxon>
        <taxon>Galerucinae</taxon>
        <taxon>Diabroticina</taxon>
        <taxon>Diabroticites</taxon>
        <taxon>Diabrotica</taxon>
    </lineage>
</organism>
<sequence length="339" mass="39972">MECGHSYMEVDSMHSATERAQKYVPVYTMQDWLTVFRMARTTSSKKKPFVVQELKYKDFLDLEGLSKLIKNKTRDMKNEKIHTGCFLWCSLYLLNYYTLQFKFHLKALNDKVVHLGELRNEHKDVFEVVRCVDCQQIYYEEMIYIIQKFVRIKNTLDYYNTFFKWRLLTLSTAGAAILAICLILIFSVKTKESLPYYGFFLSSLLYSVTAAENGEAIKSEAVRSKDSLIYYSFLITTLLGCYLVAESGEEIKSKSEMIFVNAQQLKWYYWNKKNRQMLMMFLLVTQKPLELNCHGFLVQSREMMLKVIKSWHRDLVFMLNSIKQIFLKSLFKNVVPASL</sequence>
<keyword evidence="7 10" id="KW-0472">Membrane</keyword>
<evidence type="ECO:0000256" key="6">
    <source>
        <dbReference type="ARBA" id="ARBA00022989"/>
    </source>
</evidence>
<dbReference type="Pfam" id="PF02949">
    <property type="entry name" value="7tm_6"/>
    <property type="match status" value="1"/>
</dbReference>
<name>A0A6P7FGF5_DIAVI</name>
<keyword evidence="8" id="KW-0675">Receptor</keyword>
<feature type="transmembrane region" description="Helical" evidence="10">
    <location>
        <begin position="81"/>
        <end position="99"/>
    </location>
</feature>
<dbReference type="GO" id="GO:0007165">
    <property type="term" value="P:signal transduction"/>
    <property type="evidence" value="ECO:0007669"/>
    <property type="project" value="UniProtKB-KW"/>
</dbReference>
<keyword evidence="6 10" id="KW-1133">Transmembrane helix</keyword>
<dbReference type="GO" id="GO:0004984">
    <property type="term" value="F:olfactory receptor activity"/>
    <property type="evidence" value="ECO:0007669"/>
    <property type="project" value="InterPro"/>
</dbReference>
<keyword evidence="2" id="KW-1003">Cell membrane</keyword>